<proteinExistence type="predicted"/>
<accession>A0A8H6YZW4</accession>
<protein>
    <submittedName>
        <fullName evidence="1">Uncharacterized protein</fullName>
    </submittedName>
</protein>
<sequence length="117" mass="12917">MVSSPSSIFPHTMTTTFSSPGSNSLFLFPDRNPPDGYLFVCSPTDLQTGPTSFRWPDCPAYWYLDPSGSKPLTLEEASNLGFPQLELTTEACVLSWDDMVYIGIRKFHEGKGIDSDG</sequence>
<organism evidence="1 2">
    <name type="scientific">Mycena sanguinolenta</name>
    <dbReference type="NCBI Taxonomy" id="230812"/>
    <lineage>
        <taxon>Eukaryota</taxon>
        <taxon>Fungi</taxon>
        <taxon>Dikarya</taxon>
        <taxon>Basidiomycota</taxon>
        <taxon>Agaricomycotina</taxon>
        <taxon>Agaricomycetes</taxon>
        <taxon>Agaricomycetidae</taxon>
        <taxon>Agaricales</taxon>
        <taxon>Marasmiineae</taxon>
        <taxon>Mycenaceae</taxon>
        <taxon>Mycena</taxon>
    </lineage>
</organism>
<dbReference type="EMBL" id="JACAZH010000005">
    <property type="protein sequence ID" value="KAF7368047.1"/>
    <property type="molecule type" value="Genomic_DNA"/>
</dbReference>
<dbReference type="OrthoDB" id="2943400at2759"/>
<evidence type="ECO:0000313" key="1">
    <source>
        <dbReference type="EMBL" id="KAF7368047.1"/>
    </source>
</evidence>
<reference evidence="1" key="1">
    <citation type="submission" date="2020-05" db="EMBL/GenBank/DDBJ databases">
        <title>Mycena genomes resolve the evolution of fungal bioluminescence.</title>
        <authorList>
            <person name="Tsai I.J."/>
        </authorList>
    </citation>
    <scope>NUCLEOTIDE SEQUENCE</scope>
    <source>
        <strain evidence="1">160909Yilan</strain>
    </source>
</reference>
<comment type="caution">
    <text evidence="1">The sequence shown here is derived from an EMBL/GenBank/DDBJ whole genome shotgun (WGS) entry which is preliminary data.</text>
</comment>
<evidence type="ECO:0000313" key="2">
    <source>
        <dbReference type="Proteomes" id="UP000623467"/>
    </source>
</evidence>
<gene>
    <name evidence="1" type="ORF">MSAN_00870600</name>
</gene>
<name>A0A8H6YZW4_9AGAR</name>
<dbReference type="AlphaFoldDB" id="A0A8H6YZW4"/>
<keyword evidence="2" id="KW-1185">Reference proteome</keyword>
<dbReference type="Proteomes" id="UP000623467">
    <property type="component" value="Unassembled WGS sequence"/>
</dbReference>